<dbReference type="InterPro" id="IPR000182">
    <property type="entry name" value="GNAT_dom"/>
</dbReference>
<dbReference type="CDD" id="cd04301">
    <property type="entry name" value="NAT_SF"/>
    <property type="match status" value="1"/>
</dbReference>
<dbReference type="Proteomes" id="UP000054270">
    <property type="component" value="Unassembled WGS sequence"/>
</dbReference>
<evidence type="ECO:0000259" key="1">
    <source>
        <dbReference type="Pfam" id="PF00583"/>
    </source>
</evidence>
<dbReference type="InterPro" id="IPR016181">
    <property type="entry name" value="Acyl_CoA_acyltransferase"/>
</dbReference>
<reference evidence="3" key="1">
    <citation type="submission" date="2014-04" db="EMBL/GenBank/DDBJ databases">
        <title>Evolutionary Origins and Diversification of the Mycorrhizal Mutualists.</title>
        <authorList>
            <consortium name="DOE Joint Genome Institute"/>
            <consortium name="Mycorrhizal Genomics Consortium"/>
            <person name="Kohler A."/>
            <person name="Kuo A."/>
            <person name="Nagy L.G."/>
            <person name="Floudas D."/>
            <person name="Copeland A."/>
            <person name="Barry K.W."/>
            <person name="Cichocki N."/>
            <person name="Veneault-Fourrey C."/>
            <person name="LaButti K."/>
            <person name="Lindquist E.A."/>
            <person name="Lipzen A."/>
            <person name="Lundell T."/>
            <person name="Morin E."/>
            <person name="Murat C."/>
            <person name="Riley R."/>
            <person name="Ohm R."/>
            <person name="Sun H."/>
            <person name="Tunlid A."/>
            <person name="Henrissat B."/>
            <person name="Grigoriev I.V."/>
            <person name="Hibbett D.S."/>
            <person name="Martin F."/>
        </authorList>
    </citation>
    <scope>NUCLEOTIDE SEQUENCE [LARGE SCALE GENOMIC DNA]</scope>
    <source>
        <strain evidence="3">FD-334 SS-4</strain>
    </source>
</reference>
<dbReference type="AlphaFoldDB" id="A0A0D2N1B9"/>
<dbReference type="SUPFAM" id="SSF55729">
    <property type="entry name" value="Acyl-CoA N-acyltransferases (Nat)"/>
    <property type="match status" value="1"/>
</dbReference>
<dbReference type="OrthoDB" id="9975416at2759"/>
<dbReference type="Gene3D" id="3.40.630.30">
    <property type="match status" value="1"/>
</dbReference>
<accession>A0A0D2N1B9</accession>
<dbReference type="InterPro" id="IPR051822">
    <property type="entry name" value="Glycosyl_Hydrolase_84"/>
</dbReference>
<keyword evidence="3" id="KW-1185">Reference proteome</keyword>
<sequence length="209" mass="23431">MALRIRTGTEDDAPSLSRICLLTANAGTSSADLHDFGELPGLVYAVPYVKLPTTWAFVLEDDAREVVGYIVGSTDTRTFEKYAAEHWWPALTAKYPPDKAVKPADLQYVERLRNMNTAPDPNIACSPAHLHINILEKHQKQGWGRKMIATAVEFLIGEGLQGVWLGVDPRNERAKLFYQRVGFKQVEGADANQLGLRFDEFEWKEGKTN</sequence>
<evidence type="ECO:0000313" key="2">
    <source>
        <dbReference type="EMBL" id="KJA30158.1"/>
    </source>
</evidence>
<dbReference type="PANTHER" id="PTHR13170">
    <property type="entry name" value="O-GLCNACASE"/>
    <property type="match status" value="1"/>
</dbReference>
<proteinExistence type="predicted"/>
<organism evidence="2 3">
    <name type="scientific">Hypholoma sublateritium (strain FD-334 SS-4)</name>
    <dbReference type="NCBI Taxonomy" id="945553"/>
    <lineage>
        <taxon>Eukaryota</taxon>
        <taxon>Fungi</taxon>
        <taxon>Dikarya</taxon>
        <taxon>Basidiomycota</taxon>
        <taxon>Agaricomycotina</taxon>
        <taxon>Agaricomycetes</taxon>
        <taxon>Agaricomycetidae</taxon>
        <taxon>Agaricales</taxon>
        <taxon>Agaricineae</taxon>
        <taxon>Strophariaceae</taxon>
        <taxon>Hypholoma</taxon>
    </lineage>
</organism>
<feature type="domain" description="N-acetyltransferase" evidence="1">
    <location>
        <begin position="132"/>
        <end position="183"/>
    </location>
</feature>
<name>A0A0D2N1B9_HYPSF</name>
<evidence type="ECO:0000313" key="3">
    <source>
        <dbReference type="Proteomes" id="UP000054270"/>
    </source>
</evidence>
<dbReference type="STRING" id="945553.A0A0D2N1B9"/>
<protein>
    <recommendedName>
        <fullName evidence="1">N-acetyltransferase domain-containing protein</fullName>
    </recommendedName>
</protein>
<dbReference type="GO" id="GO:0016747">
    <property type="term" value="F:acyltransferase activity, transferring groups other than amino-acyl groups"/>
    <property type="evidence" value="ECO:0007669"/>
    <property type="project" value="InterPro"/>
</dbReference>
<dbReference type="EMBL" id="KN817518">
    <property type="protein sequence ID" value="KJA30158.1"/>
    <property type="molecule type" value="Genomic_DNA"/>
</dbReference>
<gene>
    <name evidence="2" type="ORF">HYPSUDRAFT_60996</name>
</gene>
<dbReference type="PANTHER" id="PTHR13170:SF16">
    <property type="entry name" value="PROTEIN O-GLCNACASE"/>
    <property type="match status" value="1"/>
</dbReference>
<dbReference type="Pfam" id="PF00583">
    <property type="entry name" value="Acetyltransf_1"/>
    <property type="match status" value="1"/>
</dbReference>
<dbReference type="OMA" id="YQRKGWG"/>